<reference evidence="2" key="1">
    <citation type="submission" date="2018-02" db="EMBL/GenBank/DDBJ databases">
        <title>Rhizophora mucronata_Transcriptome.</title>
        <authorList>
            <person name="Meera S.P."/>
            <person name="Sreeshan A."/>
            <person name="Augustine A."/>
        </authorList>
    </citation>
    <scope>NUCLEOTIDE SEQUENCE</scope>
    <source>
        <tissue evidence="2">Leaf</tissue>
    </source>
</reference>
<evidence type="ECO:0000313" key="2">
    <source>
        <dbReference type="EMBL" id="MBX71700.1"/>
    </source>
</evidence>
<name>A0A2P2QXF8_RHIMU</name>
<proteinExistence type="predicted"/>
<dbReference type="AlphaFoldDB" id="A0A2P2QXF8"/>
<dbReference type="EMBL" id="GGEC01091216">
    <property type="protein sequence ID" value="MBX71700.1"/>
    <property type="molecule type" value="Transcribed_RNA"/>
</dbReference>
<organism evidence="2">
    <name type="scientific">Rhizophora mucronata</name>
    <name type="common">Asiatic mangrove</name>
    <dbReference type="NCBI Taxonomy" id="61149"/>
    <lineage>
        <taxon>Eukaryota</taxon>
        <taxon>Viridiplantae</taxon>
        <taxon>Streptophyta</taxon>
        <taxon>Embryophyta</taxon>
        <taxon>Tracheophyta</taxon>
        <taxon>Spermatophyta</taxon>
        <taxon>Magnoliopsida</taxon>
        <taxon>eudicotyledons</taxon>
        <taxon>Gunneridae</taxon>
        <taxon>Pentapetalae</taxon>
        <taxon>rosids</taxon>
        <taxon>fabids</taxon>
        <taxon>Malpighiales</taxon>
        <taxon>Rhizophoraceae</taxon>
        <taxon>Rhizophora</taxon>
    </lineage>
</organism>
<sequence>MCHYSNFSLALRTPKGSPDIRESAMLQEKYQG</sequence>
<feature type="region of interest" description="Disordered" evidence="1">
    <location>
        <begin position="12"/>
        <end position="32"/>
    </location>
</feature>
<accession>A0A2P2QXF8</accession>
<protein>
    <submittedName>
        <fullName evidence="2">Uncharacterized protein</fullName>
    </submittedName>
</protein>
<evidence type="ECO:0000256" key="1">
    <source>
        <dbReference type="SAM" id="MobiDB-lite"/>
    </source>
</evidence>